<dbReference type="InterPro" id="IPR006685">
    <property type="entry name" value="MscS_channel_2nd"/>
</dbReference>
<dbReference type="Pfam" id="PF21088">
    <property type="entry name" value="MS_channel_1st"/>
    <property type="match status" value="1"/>
</dbReference>
<dbReference type="InterPro" id="IPR010920">
    <property type="entry name" value="LSM_dom_sf"/>
</dbReference>
<feature type="compositionally biased region" description="Basic and acidic residues" evidence="7">
    <location>
        <begin position="394"/>
        <end position="407"/>
    </location>
</feature>
<feature type="domain" description="Mechanosensitive ion channel transmembrane helices 2/3" evidence="11">
    <location>
        <begin position="161"/>
        <end position="202"/>
    </location>
</feature>
<evidence type="ECO:0000256" key="4">
    <source>
        <dbReference type="ARBA" id="ARBA00022692"/>
    </source>
</evidence>
<evidence type="ECO:0000256" key="3">
    <source>
        <dbReference type="ARBA" id="ARBA00022475"/>
    </source>
</evidence>
<accession>A0A1H1P1I3</accession>
<dbReference type="InterPro" id="IPR045042">
    <property type="entry name" value="YnaI-like"/>
</dbReference>
<evidence type="ECO:0000259" key="9">
    <source>
        <dbReference type="Pfam" id="PF00924"/>
    </source>
</evidence>
<feature type="transmembrane region" description="Helical" evidence="8">
    <location>
        <begin position="117"/>
        <end position="134"/>
    </location>
</feature>
<dbReference type="GO" id="GO:0008381">
    <property type="term" value="F:mechanosensitive monoatomic ion channel activity"/>
    <property type="evidence" value="ECO:0007669"/>
    <property type="project" value="UniProtKB-ARBA"/>
</dbReference>
<evidence type="ECO:0000256" key="8">
    <source>
        <dbReference type="SAM" id="Phobius"/>
    </source>
</evidence>
<evidence type="ECO:0000256" key="6">
    <source>
        <dbReference type="ARBA" id="ARBA00023136"/>
    </source>
</evidence>
<feature type="domain" description="Mechanosensitive ion channel MscS" evidence="9">
    <location>
        <begin position="203"/>
        <end position="272"/>
    </location>
</feature>
<feature type="region of interest" description="Disordered" evidence="7">
    <location>
        <begin position="377"/>
        <end position="407"/>
    </location>
</feature>
<feature type="transmembrane region" description="Helical" evidence="8">
    <location>
        <begin position="38"/>
        <end position="56"/>
    </location>
</feature>
<dbReference type="InterPro" id="IPR049142">
    <property type="entry name" value="MS_channel_1st"/>
</dbReference>
<dbReference type="GO" id="GO:0005886">
    <property type="term" value="C:plasma membrane"/>
    <property type="evidence" value="ECO:0007669"/>
    <property type="project" value="UniProtKB-SubCell"/>
</dbReference>
<proteinExistence type="inferred from homology"/>
<dbReference type="InterPro" id="IPR023408">
    <property type="entry name" value="MscS_beta-dom_sf"/>
</dbReference>
<feature type="transmembrane region" description="Helical" evidence="8">
    <location>
        <begin position="77"/>
        <end position="97"/>
    </location>
</feature>
<dbReference type="InterPro" id="IPR011014">
    <property type="entry name" value="MscS_channel_TM-2"/>
</dbReference>
<dbReference type="PANTHER" id="PTHR43634:SF2">
    <property type="entry name" value="LOW CONDUCTANCE MECHANOSENSITIVE CHANNEL YNAI"/>
    <property type="match status" value="1"/>
</dbReference>
<comment type="subcellular location">
    <subcellularLocation>
        <location evidence="1">Cell membrane</location>
        <topology evidence="1">Multi-pass membrane protein</topology>
    </subcellularLocation>
</comment>
<evidence type="ECO:0000313" key="13">
    <source>
        <dbReference type="Proteomes" id="UP000243413"/>
    </source>
</evidence>
<evidence type="ECO:0000256" key="2">
    <source>
        <dbReference type="ARBA" id="ARBA00008017"/>
    </source>
</evidence>
<dbReference type="Proteomes" id="UP000243413">
    <property type="component" value="Chromosome I"/>
</dbReference>
<protein>
    <submittedName>
        <fullName evidence="12">MscS family membrane protein</fullName>
    </submittedName>
</protein>
<evidence type="ECO:0000256" key="7">
    <source>
        <dbReference type="SAM" id="MobiDB-lite"/>
    </source>
</evidence>
<feature type="domain" description="Mechanosensitive ion channel MscS C-terminal" evidence="10">
    <location>
        <begin position="282"/>
        <end position="362"/>
    </location>
</feature>
<evidence type="ECO:0000259" key="11">
    <source>
        <dbReference type="Pfam" id="PF21088"/>
    </source>
</evidence>
<evidence type="ECO:0000256" key="5">
    <source>
        <dbReference type="ARBA" id="ARBA00022989"/>
    </source>
</evidence>
<dbReference type="Gene3D" id="1.10.287.1260">
    <property type="match status" value="1"/>
</dbReference>
<dbReference type="EMBL" id="LT629763">
    <property type="protein sequence ID" value="SDS05064.1"/>
    <property type="molecule type" value="Genomic_DNA"/>
</dbReference>
<evidence type="ECO:0000256" key="1">
    <source>
        <dbReference type="ARBA" id="ARBA00004651"/>
    </source>
</evidence>
<evidence type="ECO:0000313" key="12">
    <source>
        <dbReference type="EMBL" id="SDS05064.1"/>
    </source>
</evidence>
<keyword evidence="5 8" id="KW-1133">Transmembrane helix</keyword>
<gene>
    <name evidence="12" type="ORF">SAMN05216271_1042</name>
</gene>
<dbReference type="PANTHER" id="PTHR43634">
    <property type="entry name" value="OW CONDUCTANCE MECHANOSENSITIVE CHANNEL"/>
    <property type="match status" value="1"/>
</dbReference>
<evidence type="ECO:0000259" key="10">
    <source>
        <dbReference type="Pfam" id="PF21082"/>
    </source>
</evidence>
<sequence>MAHALLTSQGAGPGLIDTINDLTAELNLEQIPLIGEAWVYQVFAVVLSALVAAYVVKRVLDHLERRAERTHNMWDDALVYAARRPAWVLIWSMGLMWAARITANQMDEGLADVLDQIQRILLIVLLCWFILRLMKQIEKRLVDPRYREKPVDQTTVSAIGKLLRASVIITAALVILQTLGYSVSGVLAFGGIGGIAVGFAAKDLLANFFGGLMIYLDRPFAVGDWVRSPDRDIEGTVEHIGWRLSRIRTFDKRPIYVPNAIFNNIVVQNPSRMTHRRIYEHIGIRYADIGHMEPIVHKVREMLKEHEDIAQDQTQMVFFDRCAPSSVDFFIYCFTTPVWAEYHRVKEDVLLKILAIIEEHEAQVAFPTSTLHLPDPLALRAEAQPSERQGGPESSKEPRHAPEGSNA</sequence>
<organism evidence="12 13">
    <name type="scientific">Halopseudomonas sabulinigri</name>
    <dbReference type="NCBI Taxonomy" id="472181"/>
    <lineage>
        <taxon>Bacteria</taxon>
        <taxon>Pseudomonadati</taxon>
        <taxon>Pseudomonadota</taxon>
        <taxon>Gammaproteobacteria</taxon>
        <taxon>Pseudomonadales</taxon>
        <taxon>Pseudomonadaceae</taxon>
        <taxon>Halopseudomonas</taxon>
    </lineage>
</organism>
<dbReference type="SUPFAM" id="SSF82861">
    <property type="entry name" value="Mechanosensitive channel protein MscS (YggB), transmembrane region"/>
    <property type="match status" value="1"/>
</dbReference>
<dbReference type="InterPro" id="IPR049278">
    <property type="entry name" value="MS_channel_C"/>
</dbReference>
<name>A0A1H1P1I3_9GAMM</name>
<keyword evidence="6 8" id="KW-0472">Membrane</keyword>
<dbReference type="Pfam" id="PF00924">
    <property type="entry name" value="MS_channel_2nd"/>
    <property type="match status" value="1"/>
</dbReference>
<dbReference type="AlphaFoldDB" id="A0A1H1P1I3"/>
<dbReference type="STRING" id="472181.SAMN05216271_1042"/>
<dbReference type="SUPFAM" id="SSF82689">
    <property type="entry name" value="Mechanosensitive channel protein MscS (YggB), C-terminal domain"/>
    <property type="match status" value="1"/>
</dbReference>
<feature type="transmembrane region" description="Helical" evidence="8">
    <location>
        <begin position="181"/>
        <end position="201"/>
    </location>
</feature>
<keyword evidence="4 8" id="KW-0812">Transmembrane</keyword>
<dbReference type="Gene3D" id="3.30.70.100">
    <property type="match status" value="1"/>
</dbReference>
<keyword evidence="3" id="KW-1003">Cell membrane</keyword>
<dbReference type="SUPFAM" id="SSF50182">
    <property type="entry name" value="Sm-like ribonucleoproteins"/>
    <property type="match status" value="1"/>
</dbReference>
<dbReference type="Gene3D" id="2.30.30.60">
    <property type="match status" value="1"/>
</dbReference>
<reference evidence="13" key="1">
    <citation type="submission" date="2016-10" db="EMBL/GenBank/DDBJ databases">
        <authorList>
            <person name="Varghese N."/>
            <person name="Submissions S."/>
        </authorList>
    </citation>
    <scope>NUCLEOTIDE SEQUENCE [LARGE SCALE GENOMIC DNA]</scope>
    <source>
        <strain evidence="13">JCM 14963</strain>
    </source>
</reference>
<dbReference type="InterPro" id="IPR011066">
    <property type="entry name" value="MscS_channel_C_sf"/>
</dbReference>
<comment type="similarity">
    <text evidence="2">Belongs to the MscS (TC 1.A.23) family.</text>
</comment>
<dbReference type="OrthoDB" id="9775207at2"/>
<dbReference type="Pfam" id="PF21082">
    <property type="entry name" value="MS_channel_3rd"/>
    <property type="match status" value="1"/>
</dbReference>